<name>A0ABU8WH36_9BURK</name>
<dbReference type="InterPro" id="IPR005064">
    <property type="entry name" value="BUG"/>
</dbReference>
<evidence type="ECO:0000256" key="1">
    <source>
        <dbReference type="ARBA" id="ARBA00006987"/>
    </source>
</evidence>
<proteinExistence type="inferred from homology"/>
<evidence type="ECO:0000313" key="3">
    <source>
        <dbReference type="EMBL" id="MEJ8846083.1"/>
    </source>
</evidence>
<dbReference type="SUPFAM" id="SSF53850">
    <property type="entry name" value="Periplasmic binding protein-like II"/>
    <property type="match status" value="1"/>
</dbReference>
<feature type="chain" id="PRO_5047496398" evidence="2">
    <location>
        <begin position="27"/>
        <end position="325"/>
    </location>
</feature>
<dbReference type="PANTHER" id="PTHR42928:SF5">
    <property type="entry name" value="BLR1237 PROTEIN"/>
    <property type="match status" value="1"/>
</dbReference>
<organism evidence="3 4">
    <name type="scientific">Variovorax rhizosphaerae</name>
    <dbReference type="NCBI Taxonomy" id="1836200"/>
    <lineage>
        <taxon>Bacteria</taxon>
        <taxon>Pseudomonadati</taxon>
        <taxon>Pseudomonadota</taxon>
        <taxon>Betaproteobacteria</taxon>
        <taxon>Burkholderiales</taxon>
        <taxon>Comamonadaceae</taxon>
        <taxon>Variovorax</taxon>
    </lineage>
</organism>
<dbReference type="Gene3D" id="3.40.190.150">
    <property type="entry name" value="Bordetella uptake gene, domain 1"/>
    <property type="match status" value="1"/>
</dbReference>
<accession>A0ABU8WH36</accession>
<dbReference type="EMBL" id="JBBKZT010000002">
    <property type="protein sequence ID" value="MEJ8846083.1"/>
    <property type="molecule type" value="Genomic_DNA"/>
</dbReference>
<gene>
    <name evidence="3" type="ORF">WKW82_05470</name>
</gene>
<sequence>MKSRIRRLLWVVAAASALAPALSAYAQNWPAQPIRIVVPFGAGGVADLTARVVAQRMGQSLGQAVIIDNKPGAGGVVASDAVAKAAPDGYTLLLMSNATAVSANLFKTLPFDARKDFAPISTLGTFELGLLTKTDSRFRNAADLLAYAKANPGKLNIGSINVGSTQHLAAELLKIRANVDFQVVPFNGSPAVLTALRGGQIDAAVEILSPVMAQVTSKALRVLAVTGEKRSPALPDVPTVIESGIAGYSVTSWNSLAAPARTPASVIARLNREVNTALADPEVVKKLRELHVSPGASTPEQARELLTSEITRWGDVMTRAGIAKQ</sequence>
<dbReference type="InterPro" id="IPR042100">
    <property type="entry name" value="Bug_dom1"/>
</dbReference>
<dbReference type="RefSeq" id="WP_340341235.1">
    <property type="nucleotide sequence ID" value="NZ_JBBKZT010000002.1"/>
</dbReference>
<dbReference type="PANTHER" id="PTHR42928">
    <property type="entry name" value="TRICARBOXYLATE-BINDING PROTEIN"/>
    <property type="match status" value="1"/>
</dbReference>
<keyword evidence="4" id="KW-1185">Reference proteome</keyword>
<dbReference type="CDD" id="cd13578">
    <property type="entry name" value="PBP2_Bug27"/>
    <property type="match status" value="1"/>
</dbReference>
<comment type="similarity">
    <text evidence="1">Belongs to the UPF0065 (bug) family.</text>
</comment>
<protein>
    <submittedName>
        <fullName evidence="3">Tripartite tricarboxylate transporter substrate binding protein</fullName>
    </submittedName>
</protein>
<dbReference type="Proteomes" id="UP001385892">
    <property type="component" value="Unassembled WGS sequence"/>
</dbReference>
<dbReference type="Pfam" id="PF03401">
    <property type="entry name" value="TctC"/>
    <property type="match status" value="1"/>
</dbReference>
<evidence type="ECO:0000256" key="2">
    <source>
        <dbReference type="SAM" id="SignalP"/>
    </source>
</evidence>
<reference evidence="3 4" key="1">
    <citation type="submission" date="2024-03" db="EMBL/GenBank/DDBJ databases">
        <title>Novel species of the genus Variovorax.</title>
        <authorList>
            <person name="Liu Q."/>
            <person name="Xin Y.-H."/>
        </authorList>
    </citation>
    <scope>NUCLEOTIDE SEQUENCE [LARGE SCALE GENOMIC DNA]</scope>
    <source>
        <strain evidence="3 4">KACC 18900</strain>
    </source>
</reference>
<evidence type="ECO:0000313" key="4">
    <source>
        <dbReference type="Proteomes" id="UP001385892"/>
    </source>
</evidence>
<dbReference type="PIRSF" id="PIRSF017082">
    <property type="entry name" value="YflP"/>
    <property type="match status" value="1"/>
</dbReference>
<feature type="signal peptide" evidence="2">
    <location>
        <begin position="1"/>
        <end position="26"/>
    </location>
</feature>
<dbReference type="Gene3D" id="3.40.190.10">
    <property type="entry name" value="Periplasmic binding protein-like II"/>
    <property type="match status" value="1"/>
</dbReference>
<comment type="caution">
    <text evidence="3">The sequence shown here is derived from an EMBL/GenBank/DDBJ whole genome shotgun (WGS) entry which is preliminary data.</text>
</comment>
<keyword evidence="2" id="KW-0732">Signal</keyword>